<dbReference type="EMBL" id="QLII01000001">
    <property type="protein sequence ID" value="RAI73521.1"/>
    <property type="molecule type" value="Genomic_DNA"/>
</dbReference>
<gene>
    <name evidence="2" type="ORF">HMF3257_02120</name>
</gene>
<protein>
    <submittedName>
        <fullName evidence="2">Uncharacterized protein</fullName>
    </submittedName>
</protein>
<evidence type="ECO:0000256" key="1">
    <source>
        <dbReference type="SAM" id="MobiDB-lite"/>
    </source>
</evidence>
<dbReference type="GO" id="GO:0015562">
    <property type="term" value="F:efflux transmembrane transporter activity"/>
    <property type="evidence" value="ECO:0007669"/>
    <property type="project" value="InterPro"/>
</dbReference>
<feature type="region of interest" description="Disordered" evidence="1">
    <location>
        <begin position="1"/>
        <end position="35"/>
    </location>
</feature>
<dbReference type="Gene3D" id="1.20.1600.10">
    <property type="entry name" value="Outer membrane efflux proteins (OEP)"/>
    <property type="match status" value="1"/>
</dbReference>
<dbReference type="AlphaFoldDB" id="A0A327NDZ8"/>
<evidence type="ECO:0000313" key="2">
    <source>
        <dbReference type="EMBL" id="RAI73521.1"/>
    </source>
</evidence>
<sequence length="173" mass="19064">MNRHQRRGDADHTPRSGTASRAKRSPAQPGGPRSVESINLQQVIDLALKNSRGLAIRKLQVAEKQAKLNEDNVKKYPLVTLNSTYQYNANIGSLVIDQGSFGVLRSMRPLRCRCRTNQTFALGQHHTVNAGITAYQPITQLGKIKTGLTIDQTDVQLSEQEQRKNCSANPAGC</sequence>
<evidence type="ECO:0000313" key="3">
    <source>
        <dbReference type="Proteomes" id="UP000249016"/>
    </source>
</evidence>
<name>A0A327NDZ8_9BACT</name>
<organism evidence="2 3">
    <name type="scientific">Spirosoma telluris</name>
    <dbReference type="NCBI Taxonomy" id="2183553"/>
    <lineage>
        <taxon>Bacteria</taxon>
        <taxon>Pseudomonadati</taxon>
        <taxon>Bacteroidota</taxon>
        <taxon>Cytophagia</taxon>
        <taxon>Cytophagales</taxon>
        <taxon>Cytophagaceae</taxon>
        <taxon>Spirosoma</taxon>
    </lineage>
</organism>
<dbReference type="SUPFAM" id="SSF56954">
    <property type="entry name" value="Outer membrane efflux proteins (OEP)"/>
    <property type="match status" value="1"/>
</dbReference>
<accession>A0A327NDZ8</accession>
<comment type="caution">
    <text evidence="2">The sequence shown here is derived from an EMBL/GenBank/DDBJ whole genome shotgun (WGS) entry which is preliminary data.</text>
</comment>
<reference evidence="2 3" key="1">
    <citation type="submission" date="2018-06" db="EMBL/GenBank/DDBJ databases">
        <title>Spirosoma sp. HMF3257 Genome sequencing and assembly.</title>
        <authorList>
            <person name="Kang H."/>
            <person name="Cha I."/>
            <person name="Kim H."/>
            <person name="Kang J."/>
            <person name="Joh K."/>
        </authorList>
    </citation>
    <scope>NUCLEOTIDE SEQUENCE [LARGE SCALE GENOMIC DNA]</scope>
    <source>
        <strain evidence="2 3">HMF3257</strain>
    </source>
</reference>
<dbReference type="Proteomes" id="UP000249016">
    <property type="component" value="Unassembled WGS sequence"/>
</dbReference>
<keyword evidence="3" id="KW-1185">Reference proteome</keyword>
<proteinExistence type="predicted"/>